<dbReference type="GO" id="GO:0005975">
    <property type="term" value="P:carbohydrate metabolic process"/>
    <property type="evidence" value="ECO:0007669"/>
    <property type="project" value="InterPro"/>
</dbReference>
<evidence type="ECO:0000313" key="5">
    <source>
        <dbReference type="EMBL" id="GIG79326.1"/>
    </source>
</evidence>
<dbReference type="Pfam" id="PF00942">
    <property type="entry name" value="CBM_3"/>
    <property type="match status" value="1"/>
</dbReference>
<feature type="signal peptide" evidence="2">
    <location>
        <begin position="1"/>
        <end position="27"/>
    </location>
</feature>
<dbReference type="Gene3D" id="2.60.40.710">
    <property type="entry name" value="Endoglucanase-like"/>
    <property type="match status" value="1"/>
</dbReference>
<comment type="caution">
    <text evidence="5">The sequence shown here is derived from an EMBL/GenBank/DDBJ whole genome shotgun (WGS) entry which is preliminary data.</text>
</comment>
<name>A0A8J3M531_9ACTN</name>
<feature type="chain" id="PRO_5035272583" evidence="2">
    <location>
        <begin position="28"/>
        <end position="471"/>
    </location>
</feature>
<dbReference type="GO" id="GO:0030248">
    <property type="term" value="F:cellulose binding"/>
    <property type="evidence" value="ECO:0007669"/>
    <property type="project" value="InterPro"/>
</dbReference>
<dbReference type="Proteomes" id="UP000630097">
    <property type="component" value="Unassembled WGS sequence"/>
</dbReference>
<evidence type="ECO:0000259" key="3">
    <source>
        <dbReference type="PROSITE" id="PS51172"/>
    </source>
</evidence>
<dbReference type="GO" id="GO:0004553">
    <property type="term" value="F:hydrolase activity, hydrolyzing O-glycosyl compounds"/>
    <property type="evidence" value="ECO:0007669"/>
    <property type="project" value="InterPro"/>
</dbReference>
<keyword evidence="2" id="KW-0732">Signal</keyword>
<gene>
    <name evidence="5" type="ORF">Pka01_24530</name>
</gene>
<sequence length="471" mass="51043">MSSKKWLAGGLVSALALIGVAALPADAATSLRVQYKTSAAGATADQVEPWFNLINSGTAAVPLSSVKIRYYFKADSPTQQYRFACSWAVVSCSTVTGTFGTISPGTATADRYLEVGFTSGTLAPGAQTSDLQLRFYRADWQRITQSDDYSFGASRTTYGDWTKVTAYQNGTLVWGDAPAGGDPTQTPTPTPPTSPSPPPTGGNAGVVFDDFSYTDANDTRINAHNWTIRTNQGGPGIPGASWPKENVSFPVVSGSNKALQLKSVTDGTGSGTQQSEVLNQRKFLEGTYAARLKFSDAPVSGPDGDAIVQTFFTITPLNRDLDPDYSEQDFEYLPNGGWGEPSNIMYATSWETYQNEPWLAVNVHNELRQSYNGWHDLVLQVSGGTIRYYIDGALFAEHGGVYYPETMQSVNFNLWFISGGQIGSPTPRTYVQQVDWFYHAKNEVVAPSEVTNRVNGYRTASTTWVDTVPAA</sequence>
<dbReference type="EMBL" id="BONV01000008">
    <property type="protein sequence ID" value="GIG79326.1"/>
    <property type="molecule type" value="Genomic_DNA"/>
</dbReference>
<evidence type="ECO:0000256" key="2">
    <source>
        <dbReference type="SAM" id="SignalP"/>
    </source>
</evidence>
<evidence type="ECO:0000256" key="1">
    <source>
        <dbReference type="SAM" id="MobiDB-lite"/>
    </source>
</evidence>
<dbReference type="AlphaFoldDB" id="A0A8J3M531"/>
<dbReference type="PROSITE" id="PS51172">
    <property type="entry name" value="CBM3"/>
    <property type="match status" value="1"/>
</dbReference>
<feature type="region of interest" description="Disordered" evidence="1">
    <location>
        <begin position="176"/>
        <end position="203"/>
    </location>
</feature>
<organism evidence="5 6">
    <name type="scientific">Planotetraspora kaengkrachanensis</name>
    <dbReference type="NCBI Taxonomy" id="575193"/>
    <lineage>
        <taxon>Bacteria</taxon>
        <taxon>Bacillati</taxon>
        <taxon>Actinomycetota</taxon>
        <taxon>Actinomycetes</taxon>
        <taxon>Streptosporangiales</taxon>
        <taxon>Streptosporangiaceae</taxon>
        <taxon>Planotetraspora</taxon>
    </lineage>
</organism>
<protein>
    <submittedName>
        <fullName evidence="5">Hydrolase</fullName>
    </submittedName>
</protein>
<dbReference type="InterPro" id="IPR013320">
    <property type="entry name" value="ConA-like_dom_sf"/>
</dbReference>
<dbReference type="InterPro" id="IPR000757">
    <property type="entry name" value="Beta-glucanase-like"/>
</dbReference>
<keyword evidence="6" id="KW-1185">Reference proteome</keyword>
<dbReference type="CDD" id="cd00413">
    <property type="entry name" value="Glyco_hydrolase_16"/>
    <property type="match status" value="1"/>
</dbReference>
<dbReference type="SUPFAM" id="SSF49384">
    <property type="entry name" value="Carbohydrate-binding domain"/>
    <property type="match status" value="1"/>
</dbReference>
<feature type="compositionally biased region" description="Pro residues" evidence="1">
    <location>
        <begin position="186"/>
        <end position="200"/>
    </location>
</feature>
<accession>A0A8J3M531</accession>
<dbReference type="InterPro" id="IPR001956">
    <property type="entry name" value="CBM3"/>
</dbReference>
<feature type="domain" description="CBM3" evidence="3">
    <location>
        <begin position="27"/>
        <end position="179"/>
    </location>
</feature>
<dbReference type="SMART" id="SM01067">
    <property type="entry name" value="CBM_3"/>
    <property type="match status" value="1"/>
</dbReference>
<dbReference type="InterPro" id="IPR036966">
    <property type="entry name" value="CBM3_sf"/>
</dbReference>
<dbReference type="RefSeq" id="WP_203882795.1">
    <property type="nucleotide sequence ID" value="NZ_BAABHH010000010.1"/>
</dbReference>
<dbReference type="PROSITE" id="PS51762">
    <property type="entry name" value="GH16_2"/>
    <property type="match status" value="1"/>
</dbReference>
<evidence type="ECO:0000259" key="4">
    <source>
        <dbReference type="PROSITE" id="PS51762"/>
    </source>
</evidence>
<evidence type="ECO:0000313" key="6">
    <source>
        <dbReference type="Proteomes" id="UP000630097"/>
    </source>
</evidence>
<keyword evidence="5" id="KW-0378">Hydrolase</keyword>
<proteinExistence type="predicted"/>
<dbReference type="SUPFAM" id="SSF49899">
    <property type="entry name" value="Concanavalin A-like lectins/glucanases"/>
    <property type="match status" value="1"/>
</dbReference>
<dbReference type="InterPro" id="IPR008965">
    <property type="entry name" value="CBM2/CBM3_carb-bd_dom_sf"/>
</dbReference>
<dbReference type="Gene3D" id="2.60.120.200">
    <property type="match status" value="1"/>
</dbReference>
<feature type="domain" description="GH16" evidence="4">
    <location>
        <begin position="183"/>
        <end position="445"/>
    </location>
</feature>
<reference evidence="5 6" key="1">
    <citation type="submission" date="2021-01" db="EMBL/GenBank/DDBJ databases">
        <title>Whole genome shotgun sequence of Planotetraspora kaengkrachanensis NBRC 104272.</title>
        <authorList>
            <person name="Komaki H."/>
            <person name="Tamura T."/>
        </authorList>
    </citation>
    <scope>NUCLEOTIDE SEQUENCE [LARGE SCALE GENOMIC DNA]</scope>
    <source>
        <strain evidence="5 6">NBRC 104272</strain>
    </source>
</reference>